<name>A0A6V8L804_9ACTN</name>
<dbReference type="AlphaFoldDB" id="A0A6V8L804"/>
<dbReference type="Gene3D" id="3.40.50.300">
    <property type="entry name" value="P-loop containing nucleotide triphosphate hydrolases"/>
    <property type="match status" value="1"/>
</dbReference>
<reference evidence="2 3" key="2">
    <citation type="submission" date="2020-03" db="EMBL/GenBank/DDBJ databases">
        <authorList>
            <person name="Ichikawa N."/>
            <person name="Kimura A."/>
            <person name="Kitahashi Y."/>
            <person name="Uohara A."/>
        </authorList>
    </citation>
    <scope>NUCLEOTIDE SEQUENCE [LARGE SCALE GENOMIC DNA]</scope>
    <source>
        <strain evidence="2 3">NBRC 108638</strain>
    </source>
</reference>
<dbReference type="PRINTS" id="PR00364">
    <property type="entry name" value="DISEASERSIST"/>
</dbReference>
<evidence type="ECO:0000313" key="2">
    <source>
        <dbReference type="EMBL" id="GFJ93392.1"/>
    </source>
</evidence>
<dbReference type="SUPFAM" id="SSF52540">
    <property type="entry name" value="P-loop containing nucleoside triphosphate hydrolases"/>
    <property type="match status" value="1"/>
</dbReference>
<dbReference type="InterPro" id="IPR053137">
    <property type="entry name" value="NLR-like"/>
</dbReference>
<dbReference type="NCBIfam" id="NF040586">
    <property type="entry name" value="FxSxx_TPR"/>
    <property type="match status" value="1"/>
</dbReference>
<dbReference type="InterPro" id="IPR027417">
    <property type="entry name" value="P-loop_NTPase"/>
</dbReference>
<dbReference type="InterPro" id="IPR011990">
    <property type="entry name" value="TPR-like_helical_dom_sf"/>
</dbReference>
<dbReference type="Pfam" id="PF13374">
    <property type="entry name" value="TPR_10"/>
    <property type="match status" value="3"/>
</dbReference>
<evidence type="ECO:0000313" key="3">
    <source>
        <dbReference type="Proteomes" id="UP000482960"/>
    </source>
</evidence>
<reference evidence="2 3" key="1">
    <citation type="submission" date="2020-03" db="EMBL/GenBank/DDBJ databases">
        <title>Whole genome shotgun sequence of Phytohabitans rumicis NBRC 108638.</title>
        <authorList>
            <person name="Komaki H."/>
            <person name="Tamura T."/>
        </authorList>
    </citation>
    <scope>NUCLEOTIDE SEQUENCE [LARGE SCALE GENOMIC DNA]</scope>
    <source>
        <strain evidence="2 3">NBRC 108638</strain>
    </source>
</reference>
<dbReference type="EMBL" id="BLPG01000001">
    <property type="protein sequence ID" value="GFJ93392.1"/>
    <property type="molecule type" value="Genomic_DNA"/>
</dbReference>
<dbReference type="SUPFAM" id="SSF48452">
    <property type="entry name" value="TPR-like"/>
    <property type="match status" value="2"/>
</dbReference>
<comment type="caution">
    <text evidence="2">The sequence shown here is derived from an EMBL/GenBank/DDBJ whole genome shotgun (WGS) entry which is preliminary data.</text>
</comment>
<organism evidence="2 3">
    <name type="scientific">Phytohabitans rumicis</name>
    <dbReference type="NCBI Taxonomy" id="1076125"/>
    <lineage>
        <taxon>Bacteria</taxon>
        <taxon>Bacillati</taxon>
        <taxon>Actinomycetota</taxon>
        <taxon>Actinomycetes</taxon>
        <taxon>Micromonosporales</taxon>
        <taxon>Micromonosporaceae</taxon>
    </lineage>
</organism>
<dbReference type="PANTHER" id="PTHR46082:SF6">
    <property type="entry name" value="AAA+ ATPASE DOMAIN-CONTAINING PROTEIN-RELATED"/>
    <property type="match status" value="1"/>
</dbReference>
<evidence type="ECO:0000259" key="1">
    <source>
        <dbReference type="Pfam" id="PF00931"/>
    </source>
</evidence>
<proteinExistence type="predicted"/>
<keyword evidence="3" id="KW-1185">Reference proteome</keyword>
<dbReference type="Pfam" id="PF00931">
    <property type="entry name" value="NB-ARC"/>
    <property type="match status" value="1"/>
</dbReference>
<dbReference type="InterPro" id="IPR002182">
    <property type="entry name" value="NB-ARC"/>
</dbReference>
<dbReference type="PANTHER" id="PTHR46082">
    <property type="entry name" value="ATP/GTP-BINDING PROTEIN-RELATED"/>
    <property type="match status" value="1"/>
</dbReference>
<dbReference type="GO" id="GO:0043531">
    <property type="term" value="F:ADP binding"/>
    <property type="evidence" value="ECO:0007669"/>
    <property type="project" value="InterPro"/>
</dbReference>
<dbReference type="RefSeq" id="WP_173080030.1">
    <property type="nucleotide sequence ID" value="NZ_BAABJB010000068.1"/>
</dbReference>
<dbReference type="Gene3D" id="1.25.40.10">
    <property type="entry name" value="Tetratricopeptide repeat domain"/>
    <property type="match status" value="2"/>
</dbReference>
<sequence>MPIPVPWSDYSADQVEQLMAALLTRLMPEAQRVDGSGGDGGVDVRVPAVGGLHIYEIKRFAERLKPGQRQQIQKSLLRAVRTQPRMVAWTLVVPLDPTPTELEWFESHLQGLSPVPITWMGRTTIETHLSAHDDLLRTFAPGSVETRALDRAVEALGRQMGDRPLTAPQRVGVVPAPATSFQERREIFEDFPLGETVVLSGLGGVGKTQLAADFIRGHQTDATVVVWATASSRDLVLATYAEAARVVLGPQDSVQQAADRLLAWLATTEDIWLVVLDDVQTPADLRGLWPQGSSGRVVVTTRRRDAALAGHRRRTVDVDVFSVEQAARYLRSALREQHPLGDDIDGVATDLQGLPLALAQAAAFMLDRQLRCSEYRRRFADRRRRLSELLPEPEALPDEHRDTVATTWSLSIDAANRLAPVGMARPLMELLSVLEPESISAGLVADGAARNWLSYAIWSAAGSTGDIGAVDIDTIRDGLRTLYRLSLLRQDDDIVRVHALVQRVTREGLDGERRSSVIWAAADALLGYWLRGGHSGELTLTMRANVDALRRHDQGELIAGGHKVLILAGTRQGEAGDPRGAAEYFDNLLAMSAQQLGPDHPDVLELRGHAARWRANAGDPTRAISIHEELVKDFARDKGPDDVGTIVARANLAVCRAQAGALADGIHEMEQVLADCERLLGAHNRHTFDARSLLAGMYGEAGVSEAALAMFAQVAVDRLDALGPDHRETLAAQGAHARWLIEFGDPRAAIVILRRLLDARTQRLGPDHPDTLATRGNLANALGKSGDVRHAADDFDALLADCVRVMGPNHPETLTVRNNHLLYNSADMDPDEAANAWVDLIDDSTRIHGRLAPETLTSMHNFGEWLALAGHLDQAAGWLQVALTRRAEVLGAEHPHTLATGAFLAQTRDAMTRRTPSVTDG</sequence>
<dbReference type="Proteomes" id="UP000482960">
    <property type="component" value="Unassembled WGS sequence"/>
</dbReference>
<gene>
    <name evidence="2" type="ORF">Prum_070340</name>
</gene>
<feature type="domain" description="NB-ARC" evidence="1">
    <location>
        <begin position="196"/>
        <end position="326"/>
    </location>
</feature>
<protein>
    <submittedName>
        <fullName evidence="2">Tetratricopeptide repeat protein</fullName>
    </submittedName>
</protein>
<accession>A0A6V8L804</accession>